<feature type="transmembrane region" description="Helical" evidence="2">
    <location>
        <begin position="179"/>
        <end position="204"/>
    </location>
</feature>
<accession>A0AAJ0HB88</accession>
<evidence type="ECO:0000256" key="3">
    <source>
        <dbReference type="SAM" id="SignalP"/>
    </source>
</evidence>
<dbReference type="Proteomes" id="UP001275084">
    <property type="component" value="Unassembled WGS sequence"/>
</dbReference>
<keyword evidence="2" id="KW-0812">Transmembrane</keyword>
<dbReference type="EMBL" id="JAUIQD010000006">
    <property type="protein sequence ID" value="KAK3346418.1"/>
    <property type="molecule type" value="Genomic_DNA"/>
</dbReference>
<sequence>MYRQLLLLIAPLAALVNGQHVPRQPAMTHAAHVAREPVITPAADIGRRSVDLDGVFSVTPSFSGCSAQSQFGSCAAYDANECDKEGDTYEEKIPCYCRGQTKLYECFTSYCPKTGEYYDVIKSGYDGCNGVFATATATATSGSSSGSGSGSGSGGGSGGGSGSSSGSSSKPNAAPASRVGLGAGLMLWGFWATFGAGAFVAMIVM</sequence>
<comment type="caution">
    <text evidence="4">The sequence shown here is derived from an EMBL/GenBank/DDBJ whole genome shotgun (WGS) entry which is preliminary data.</text>
</comment>
<keyword evidence="2" id="KW-1133">Transmembrane helix</keyword>
<feature type="chain" id="PRO_5042552097" evidence="3">
    <location>
        <begin position="19"/>
        <end position="205"/>
    </location>
</feature>
<evidence type="ECO:0000256" key="2">
    <source>
        <dbReference type="SAM" id="Phobius"/>
    </source>
</evidence>
<protein>
    <submittedName>
        <fullName evidence="4">Uncharacterized protein</fullName>
    </submittedName>
</protein>
<proteinExistence type="predicted"/>
<reference evidence="4" key="1">
    <citation type="journal article" date="2023" name="Mol. Phylogenet. Evol.">
        <title>Genome-scale phylogeny and comparative genomics of the fungal order Sordariales.</title>
        <authorList>
            <person name="Hensen N."/>
            <person name="Bonometti L."/>
            <person name="Westerberg I."/>
            <person name="Brannstrom I.O."/>
            <person name="Guillou S."/>
            <person name="Cros-Aarteil S."/>
            <person name="Calhoun S."/>
            <person name="Haridas S."/>
            <person name="Kuo A."/>
            <person name="Mondo S."/>
            <person name="Pangilinan J."/>
            <person name="Riley R."/>
            <person name="LaButti K."/>
            <person name="Andreopoulos B."/>
            <person name="Lipzen A."/>
            <person name="Chen C."/>
            <person name="Yan M."/>
            <person name="Daum C."/>
            <person name="Ng V."/>
            <person name="Clum A."/>
            <person name="Steindorff A."/>
            <person name="Ohm R.A."/>
            <person name="Martin F."/>
            <person name="Silar P."/>
            <person name="Natvig D.O."/>
            <person name="Lalanne C."/>
            <person name="Gautier V."/>
            <person name="Ament-Velasquez S.L."/>
            <person name="Kruys A."/>
            <person name="Hutchinson M.I."/>
            <person name="Powell A.J."/>
            <person name="Barry K."/>
            <person name="Miller A.N."/>
            <person name="Grigoriev I.V."/>
            <person name="Debuchy R."/>
            <person name="Gladieux P."/>
            <person name="Hiltunen Thoren M."/>
            <person name="Johannesson H."/>
        </authorList>
    </citation>
    <scope>NUCLEOTIDE SEQUENCE</scope>
    <source>
        <strain evidence="4">CBS 955.72</strain>
    </source>
</reference>
<reference evidence="4" key="2">
    <citation type="submission" date="2023-06" db="EMBL/GenBank/DDBJ databases">
        <authorList>
            <consortium name="Lawrence Berkeley National Laboratory"/>
            <person name="Haridas S."/>
            <person name="Hensen N."/>
            <person name="Bonometti L."/>
            <person name="Westerberg I."/>
            <person name="Brannstrom I.O."/>
            <person name="Guillou S."/>
            <person name="Cros-Aarteil S."/>
            <person name="Calhoun S."/>
            <person name="Kuo A."/>
            <person name="Mondo S."/>
            <person name="Pangilinan J."/>
            <person name="Riley R."/>
            <person name="Labutti K."/>
            <person name="Andreopoulos B."/>
            <person name="Lipzen A."/>
            <person name="Chen C."/>
            <person name="Yanf M."/>
            <person name="Daum C."/>
            <person name="Ng V."/>
            <person name="Clum A."/>
            <person name="Steindorff A."/>
            <person name="Ohm R."/>
            <person name="Martin F."/>
            <person name="Silar P."/>
            <person name="Natvig D."/>
            <person name="Lalanne C."/>
            <person name="Gautier V."/>
            <person name="Ament-Velasquez S.L."/>
            <person name="Kruys A."/>
            <person name="Hutchinson M.I."/>
            <person name="Powell A.J."/>
            <person name="Barry K."/>
            <person name="Miller A.N."/>
            <person name="Grigoriev I.V."/>
            <person name="Debuchy R."/>
            <person name="Gladieux P."/>
            <person name="Thoren M.H."/>
            <person name="Johannesson H."/>
        </authorList>
    </citation>
    <scope>NUCLEOTIDE SEQUENCE</scope>
    <source>
        <strain evidence="4">CBS 955.72</strain>
    </source>
</reference>
<keyword evidence="3" id="KW-0732">Signal</keyword>
<dbReference type="AlphaFoldDB" id="A0AAJ0HB88"/>
<evidence type="ECO:0000256" key="1">
    <source>
        <dbReference type="SAM" id="MobiDB-lite"/>
    </source>
</evidence>
<keyword evidence="2" id="KW-0472">Membrane</keyword>
<feature type="compositionally biased region" description="Gly residues" evidence="1">
    <location>
        <begin position="145"/>
        <end position="163"/>
    </location>
</feature>
<keyword evidence="5" id="KW-1185">Reference proteome</keyword>
<gene>
    <name evidence="4" type="ORF">B0T25DRAFT_551957</name>
</gene>
<organism evidence="4 5">
    <name type="scientific">Lasiosphaeria hispida</name>
    <dbReference type="NCBI Taxonomy" id="260671"/>
    <lineage>
        <taxon>Eukaryota</taxon>
        <taxon>Fungi</taxon>
        <taxon>Dikarya</taxon>
        <taxon>Ascomycota</taxon>
        <taxon>Pezizomycotina</taxon>
        <taxon>Sordariomycetes</taxon>
        <taxon>Sordariomycetidae</taxon>
        <taxon>Sordariales</taxon>
        <taxon>Lasiosphaeriaceae</taxon>
        <taxon>Lasiosphaeria</taxon>
    </lineage>
</organism>
<feature type="signal peptide" evidence="3">
    <location>
        <begin position="1"/>
        <end position="18"/>
    </location>
</feature>
<evidence type="ECO:0000313" key="5">
    <source>
        <dbReference type="Proteomes" id="UP001275084"/>
    </source>
</evidence>
<feature type="region of interest" description="Disordered" evidence="1">
    <location>
        <begin position="140"/>
        <end position="171"/>
    </location>
</feature>
<evidence type="ECO:0000313" key="4">
    <source>
        <dbReference type="EMBL" id="KAK3346418.1"/>
    </source>
</evidence>
<name>A0AAJ0HB88_9PEZI</name>